<proteinExistence type="predicted"/>
<keyword evidence="3" id="KW-1185">Reference proteome</keyword>
<organism evidence="2 3">
    <name type="scientific">Stylosanthes scabra</name>
    <dbReference type="NCBI Taxonomy" id="79078"/>
    <lineage>
        <taxon>Eukaryota</taxon>
        <taxon>Viridiplantae</taxon>
        <taxon>Streptophyta</taxon>
        <taxon>Embryophyta</taxon>
        <taxon>Tracheophyta</taxon>
        <taxon>Spermatophyta</taxon>
        <taxon>Magnoliopsida</taxon>
        <taxon>eudicotyledons</taxon>
        <taxon>Gunneridae</taxon>
        <taxon>Pentapetalae</taxon>
        <taxon>rosids</taxon>
        <taxon>fabids</taxon>
        <taxon>Fabales</taxon>
        <taxon>Fabaceae</taxon>
        <taxon>Papilionoideae</taxon>
        <taxon>50 kb inversion clade</taxon>
        <taxon>dalbergioids sensu lato</taxon>
        <taxon>Dalbergieae</taxon>
        <taxon>Pterocarpus clade</taxon>
        <taxon>Stylosanthes</taxon>
    </lineage>
</organism>
<evidence type="ECO:0000313" key="2">
    <source>
        <dbReference type="EMBL" id="MED6170481.1"/>
    </source>
</evidence>
<feature type="region of interest" description="Disordered" evidence="1">
    <location>
        <begin position="130"/>
        <end position="191"/>
    </location>
</feature>
<comment type="caution">
    <text evidence="2">The sequence shown here is derived from an EMBL/GenBank/DDBJ whole genome shotgun (WGS) entry which is preliminary data.</text>
</comment>
<gene>
    <name evidence="2" type="ORF">PIB30_031360</name>
</gene>
<dbReference type="Proteomes" id="UP001341840">
    <property type="component" value="Unassembled WGS sequence"/>
</dbReference>
<evidence type="ECO:0000313" key="3">
    <source>
        <dbReference type="Proteomes" id="UP001341840"/>
    </source>
</evidence>
<evidence type="ECO:0000256" key="1">
    <source>
        <dbReference type="SAM" id="MobiDB-lite"/>
    </source>
</evidence>
<reference evidence="2 3" key="1">
    <citation type="journal article" date="2023" name="Plants (Basel)">
        <title>Bridging the Gap: Combining Genomics and Transcriptomics Approaches to Understand Stylosanthes scabra, an Orphan Legume from the Brazilian Caatinga.</title>
        <authorList>
            <person name="Ferreira-Neto J.R.C."/>
            <person name="da Silva M.D."/>
            <person name="Binneck E."/>
            <person name="de Melo N.F."/>
            <person name="da Silva R.H."/>
            <person name="de Melo A.L.T.M."/>
            <person name="Pandolfi V."/>
            <person name="Bustamante F.O."/>
            <person name="Brasileiro-Vidal A.C."/>
            <person name="Benko-Iseppon A.M."/>
        </authorList>
    </citation>
    <scope>NUCLEOTIDE SEQUENCE [LARGE SCALE GENOMIC DNA]</scope>
    <source>
        <tissue evidence="2">Leaves</tissue>
    </source>
</reference>
<protein>
    <submittedName>
        <fullName evidence="2">Uncharacterized protein</fullName>
    </submittedName>
</protein>
<feature type="compositionally biased region" description="Basic and acidic residues" evidence="1">
    <location>
        <begin position="138"/>
        <end position="149"/>
    </location>
</feature>
<accession>A0ABU6VB11</accession>
<dbReference type="EMBL" id="JASCZI010151169">
    <property type="protein sequence ID" value="MED6170481.1"/>
    <property type="molecule type" value="Genomic_DNA"/>
</dbReference>
<feature type="region of interest" description="Disordered" evidence="1">
    <location>
        <begin position="28"/>
        <end position="52"/>
    </location>
</feature>
<sequence length="224" mass="24815">MGVYASNTMVCTHPQALRENRNISLCSNDSQRTFPSAKGKDKAYGAPTRDSPRLSAMRAQMPPFSPALLPSLTPSLPLTKRPIPPDALDPHLAATKITPDVSAQSICRRYQRIAARGGCSVSKPKEKVVITISSDDEPGPKLEDTLEEKAELDEDENQEEDPEEDPEEVPQDAEVEEEQEYYEEDPEKVEGEAEKILQGEDDFADYFALEVFDSIDVVGDNPHL</sequence>
<name>A0ABU6VB11_9FABA</name>
<feature type="compositionally biased region" description="Acidic residues" evidence="1">
    <location>
        <begin position="150"/>
        <end position="187"/>
    </location>
</feature>